<dbReference type="Gene3D" id="3.40.50.1000">
    <property type="entry name" value="HAD superfamily/HAD-like"/>
    <property type="match status" value="1"/>
</dbReference>
<dbReference type="RefSeq" id="XP_010779910.1">
    <property type="nucleotide sequence ID" value="XM_010781608.1"/>
</dbReference>
<dbReference type="Proteomes" id="UP000504611">
    <property type="component" value="Unplaced"/>
</dbReference>
<dbReference type="KEGG" id="ncc:104954494"/>
<dbReference type="AlphaFoldDB" id="A0A6I9NXW6"/>
<protein>
    <submittedName>
        <fullName evidence="2">Phospholipid-transporting ATPase ID-like</fullName>
    </submittedName>
</protein>
<proteinExistence type="predicted"/>
<evidence type="ECO:0000313" key="2">
    <source>
        <dbReference type="RefSeq" id="XP_010779910.1"/>
    </source>
</evidence>
<gene>
    <name evidence="2" type="primary">LOC104954494</name>
</gene>
<dbReference type="GO" id="GO:0005886">
    <property type="term" value="C:plasma membrane"/>
    <property type="evidence" value="ECO:0007669"/>
    <property type="project" value="TreeGrafter"/>
</dbReference>
<dbReference type="OrthoDB" id="377733at2759"/>
<sequence>TAENIGYSCNLLREEMNDVFIISANSPEDVRQELRDARTSMKPGEDSVFFPEGTLGKGVKVMADEAVNGEYGLVINGHSLAYALERSMELEFLRTACMCKAVICCRVTPLQKAQVVELVKKYKGAVTLAIGDGANDVSMIK</sequence>
<evidence type="ECO:0000313" key="1">
    <source>
        <dbReference type="Proteomes" id="UP000504611"/>
    </source>
</evidence>
<dbReference type="GO" id="GO:0140326">
    <property type="term" value="F:ATPase-coupled intramembrane lipid transporter activity"/>
    <property type="evidence" value="ECO:0007669"/>
    <property type="project" value="TreeGrafter"/>
</dbReference>
<name>A0A6I9NXW6_9TELE</name>
<dbReference type="InterPro" id="IPR036412">
    <property type="entry name" value="HAD-like_sf"/>
</dbReference>
<dbReference type="GO" id="GO:0005802">
    <property type="term" value="C:trans-Golgi network"/>
    <property type="evidence" value="ECO:0007669"/>
    <property type="project" value="TreeGrafter"/>
</dbReference>
<keyword evidence="1" id="KW-1185">Reference proteome</keyword>
<accession>A0A6I9NXW6</accession>
<dbReference type="GO" id="GO:0007030">
    <property type="term" value="P:Golgi organization"/>
    <property type="evidence" value="ECO:0007669"/>
    <property type="project" value="TreeGrafter"/>
</dbReference>
<dbReference type="SUPFAM" id="SSF56784">
    <property type="entry name" value="HAD-like"/>
    <property type="match status" value="1"/>
</dbReference>
<feature type="non-terminal residue" evidence="2">
    <location>
        <position position="1"/>
    </location>
</feature>
<dbReference type="PANTHER" id="PTHR24092">
    <property type="entry name" value="PROBABLE PHOSPHOLIPID-TRANSPORTING ATPASE"/>
    <property type="match status" value="1"/>
</dbReference>
<dbReference type="GO" id="GO:0045332">
    <property type="term" value="P:phospholipid translocation"/>
    <property type="evidence" value="ECO:0007669"/>
    <property type="project" value="TreeGrafter"/>
</dbReference>
<organism evidence="1 2">
    <name type="scientific">Notothenia coriiceps</name>
    <name type="common">black rockcod</name>
    <dbReference type="NCBI Taxonomy" id="8208"/>
    <lineage>
        <taxon>Eukaryota</taxon>
        <taxon>Metazoa</taxon>
        <taxon>Chordata</taxon>
        <taxon>Craniata</taxon>
        <taxon>Vertebrata</taxon>
        <taxon>Euteleostomi</taxon>
        <taxon>Actinopterygii</taxon>
        <taxon>Neopterygii</taxon>
        <taxon>Teleostei</taxon>
        <taxon>Neoteleostei</taxon>
        <taxon>Acanthomorphata</taxon>
        <taxon>Eupercaria</taxon>
        <taxon>Perciformes</taxon>
        <taxon>Notothenioidei</taxon>
        <taxon>Nototheniidae</taxon>
        <taxon>Notothenia</taxon>
    </lineage>
</organism>
<dbReference type="InterPro" id="IPR023214">
    <property type="entry name" value="HAD_sf"/>
</dbReference>
<reference evidence="2" key="1">
    <citation type="submission" date="2025-08" db="UniProtKB">
        <authorList>
            <consortium name="RefSeq"/>
        </authorList>
    </citation>
    <scope>IDENTIFICATION</scope>
    <source>
        <tissue evidence="2">Muscle</tissue>
    </source>
</reference>
<dbReference type="PANTHER" id="PTHR24092:SF52">
    <property type="entry name" value="PHOSPHOLIPID-TRANSPORTING ATPASE FETA"/>
    <property type="match status" value="1"/>
</dbReference>
<feature type="non-terminal residue" evidence="2">
    <location>
        <position position="141"/>
    </location>
</feature>
<dbReference type="GeneID" id="104954494"/>